<evidence type="ECO:0000313" key="10">
    <source>
        <dbReference type="Proteomes" id="UP000003752"/>
    </source>
</evidence>
<keyword evidence="6 7" id="KW-0472">Membrane</keyword>
<keyword evidence="3" id="KW-1003">Cell membrane</keyword>
<keyword evidence="2" id="KW-0813">Transport</keyword>
<keyword evidence="4 7" id="KW-0812">Transmembrane</keyword>
<feature type="transmembrane region" description="Helical" evidence="7">
    <location>
        <begin position="49"/>
        <end position="70"/>
    </location>
</feature>
<dbReference type="SUPFAM" id="SSF103473">
    <property type="entry name" value="MFS general substrate transporter"/>
    <property type="match status" value="1"/>
</dbReference>
<dbReference type="PATRIC" id="fig|1423757.3.peg.2106"/>
<keyword evidence="5 7" id="KW-1133">Transmembrane helix</keyword>
<dbReference type="GO" id="GO:0005886">
    <property type="term" value="C:plasma membrane"/>
    <property type="evidence" value="ECO:0007669"/>
    <property type="project" value="UniProtKB-SubCell"/>
</dbReference>
<evidence type="ECO:0000256" key="6">
    <source>
        <dbReference type="ARBA" id="ARBA00023136"/>
    </source>
</evidence>
<evidence type="ECO:0000256" key="4">
    <source>
        <dbReference type="ARBA" id="ARBA00022692"/>
    </source>
</evidence>
<comment type="caution">
    <text evidence="9">The sequence shown here is derived from an EMBL/GenBank/DDBJ whole genome shotgun (WGS) entry which is preliminary data.</text>
</comment>
<evidence type="ECO:0000256" key="2">
    <source>
        <dbReference type="ARBA" id="ARBA00022448"/>
    </source>
</evidence>
<dbReference type="GO" id="GO:0022857">
    <property type="term" value="F:transmembrane transporter activity"/>
    <property type="evidence" value="ECO:0007669"/>
    <property type="project" value="InterPro"/>
</dbReference>
<evidence type="ECO:0000256" key="3">
    <source>
        <dbReference type="ARBA" id="ARBA00022475"/>
    </source>
</evidence>
<dbReference type="AlphaFoldDB" id="C0XKT6"/>
<evidence type="ECO:0000256" key="7">
    <source>
        <dbReference type="SAM" id="Phobius"/>
    </source>
</evidence>
<protein>
    <submittedName>
        <fullName evidence="9">Multidrug resistance protein MdtG family protein</fullName>
    </submittedName>
</protein>
<dbReference type="PROSITE" id="PS50850">
    <property type="entry name" value="MFS"/>
    <property type="match status" value="1"/>
</dbReference>
<dbReference type="Gene3D" id="1.20.1250.20">
    <property type="entry name" value="MFS general substrate transporter like domains"/>
    <property type="match status" value="1"/>
</dbReference>
<dbReference type="RefSeq" id="WP_003636278.1">
    <property type="nucleotide sequence ID" value="NZ_GG669997.1"/>
</dbReference>
<dbReference type="PANTHER" id="PTHR43414">
    <property type="entry name" value="MULTIDRUG RESISTANCE PROTEIN MDTG"/>
    <property type="match status" value="1"/>
</dbReference>
<reference evidence="9 10" key="1">
    <citation type="submission" date="2009-01" db="EMBL/GenBank/DDBJ databases">
        <authorList>
            <person name="Qin X."/>
            <person name="Bachman B."/>
            <person name="Battles P."/>
            <person name="Bell A."/>
            <person name="Bess C."/>
            <person name="Bickham C."/>
            <person name="Chaboub L."/>
            <person name="Chen D."/>
            <person name="Coyle M."/>
            <person name="Deiros D.R."/>
            <person name="Dinh H."/>
            <person name="Forbes L."/>
            <person name="Fowler G."/>
            <person name="Francisco L."/>
            <person name="Fu Q."/>
            <person name="Gubbala S."/>
            <person name="Hale W."/>
            <person name="Han Y."/>
            <person name="Hemphill L."/>
            <person name="Highlander S.K."/>
            <person name="Hirani K."/>
            <person name="Hogues M."/>
            <person name="Jackson L."/>
            <person name="Jakkamsetti A."/>
            <person name="Javaid M."/>
            <person name="Jiang H."/>
            <person name="Korchina V."/>
            <person name="Kovar C."/>
            <person name="Lara F."/>
            <person name="Lee S."/>
            <person name="Mata R."/>
            <person name="Mathew T."/>
            <person name="Moen C."/>
            <person name="Morales K."/>
            <person name="Munidasa M."/>
            <person name="Nazareth L."/>
            <person name="Ngo R."/>
            <person name="Nguyen L."/>
            <person name="Okwuonu G."/>
            <person name="Ongeri F."/>
            <person name="Patil S."/>
            <person name="Petrosino J."/>
            <person name="Pham C."/>
            <person name="Pham P."/>
            <person name="Pu L.-L."/>
            <person name="Puazo M."/>
            <person name="Raj R."/>
            <person name="Reid J."/>
            <person name="Rouhana J."/>
            <person name="Saada N."/>
            <person name="Shang Y."/>
            <person name="Simmons D."/>
            <person name="Thornton R."/>
            <person name="Warren J."/>
            <person name="Weissenberger G."/>
            <person name="Zhang J."/>
            <person name="Zhang L."/>
            <person name="Zhou C."/>
            <person name="Zhu D."/>
            <person name="Muzny D."/>
            <person name="Worley K."/>
            <person name="Gibbs R."/>
        </authorList>
    </citation>
    <scope>NUCLEOTIDE SEQUENCE [LARGE SCALE GENOMIC DNA]</scope>
    <source>
        <strain evidence="10">ATCC 8290 / DSM 20176 / CCUG 30140 / JCM 1155 / KCTC 3500 / NBRC 15886 / NCIMB 8040 / NRRL B-1843 / 9</strain>
    </source>
</reference>
<feature type="transmembrane region" description="Helical" evidence="7">
    <location>
        <begin position="20"/>
        <end position="37"/>
    </location>
</feature>
<comment type="subcellular location">
    <subcellularLocation>
        <location evidence="1">Cell membrane</location>
        <topology evidence="1">Multi-pass membrane protein</topology>
    </subcellularLocation>
</comment>
<keyword evidence="10" id="KW-1185">Reference proteome</keyword>
<proteinExistence type="predicted"/>
<sequence>MFLNYQNGNKIYIYCGLEPLWRGLAPAVLPPFISLFITQLGNFSDSGNALWSGMAFSAPFVTKALISPFWGRLSDKYGRKPMLIRASLGMALVMMATTLVTNVYELIGLRLLLGVFNGFVSTANTLIAIQTPRNKSGQALGTLATGNVSGTLLGPLVGGNNRQFYRLSLYFFNDWNMSFPFFFVSFIFCT</sequence>
<organism evidence="9 10">
    <name type="scientific">Lentilactobacillus hilgardii (strain ATCC 8290 / DSM 20176 / CCUG 30140 / JCM 1155 / KCTC 3500 / NBRC 15886 / NCIMB 8040 / NRRL B-1843 / 9)</name>
    <dbReference type="NCBI Taxonomy" id="1423757"/>
    <lineage>
        <taxon>Bacteria</taxon>
        <taxon>Bacillati</taxon>
        <taxon>Bacillota</taxon>
        <taxon>Bacilli</taxon>
        <taxon>Lactobacillales</taxon>
        <taxon>Lactobacillaceae</taxon>
        <taxon>Lentilactobacillus</taxon>
    </lineage>
</organism>
<feature type="transmembrane region" description="Helical" evidence="7">
    <location>
        <begin position="169"/>
        <end position="189"/>
    </location>
</feature>
<dbReference type="PANTHER" id="PTHR43414:SF6">
    <property type="entry name" value="MULTIDRUG RESISTANCE PROTEIN MDTG"/>
    <property type="match status" value="1"/>
</dbReference>
<dbReference type="InterPro" id="IPR036259">
    <property type="entry name" value="MFS_trans_sf"/>
</dbReference>
<dbReference type="Pfam" id="PF07690">
    <property type="entry name" value="MFS_1"/>
    <property type="match status" value="1"/>
</dbReference>
<feature type="domain" description="Major facilitator superfamily (MFS) profile" evidence="8">
    <location>
        <begin position="1"/>
        <end position="190"/>
    </location>
</feature>
<dbReference type="Proteomes" id="UP000003752">
    <property type="component" value="Unassembled WGS sequence"/>
</dbReference>
<evidence type="ECO:0000313" key="9">
    <source>
        <dbReference type="EMBL" id="EEI24007.1"/>
    </source>
</evidence>
<feature type="transmembrane region" description="Helical" evidence="7">
    <location>
        <begin position="82"/>
        <end position="101"/>
    </location>
</feature>
<dbReference type="InterPro" id="IPR020846">
    <property type="entry name" value="MFS_dom"/>
</dbReference>
<accession>C0XKT6</accession>
<dbReference type="InterPro" id="IPR011701">
    <property type="entry name" value="MFS"/>
</dbReference>
<evidence type="ECO:0000256" key="1">
    <source>
        <dbReference type="ARBA" id="ARBA00004651"/>
    </source>
</evidence>
<name>C0XKT6_LENH9</name>
<dbReference type="EMBL" id="ACGP01000166">
    <property type="protein sequence ID" value="EEI24007.1"/>
    <property type="molecule type" value="Genomic_DNA"/>
</dbReference>
<feature type="transmembrane region" description="Helical" evidence="7">
    <location>
        <begin position="107"/>
        <end position="127"/>
    </location>
</feature>
<dbReference type="HOGENOM" id="CLU_001265_57_1_9"/>
<evidence type="ECO:0000259" key="8">
    <source>
        <dbReference type="PROSITE" id="PS50850"/>
    </source>
</evidence>
<gene>
    <name evidence="9" type="ORF">HMPREF0519_1847</name>
</gene>
<evidence type="ECO:0000256" key="5">
    <source>
        <dbReference type="ARBA" id="ARBA00022989"/>
    </source>
</evidence>